<dbReference type="InterPro" id="IPR005119">
    <property type="entry name" value="LysR_subst-bd"/>
</dbReference>
<dbReference type="OrthoDB" id="9796526at2"/>
<evidence type="ECO:0000313" key="7">
    <source>
        <dbReference type="Proteomes" id="UP000244940"/>
    </source>
</evidence>
<dbReference type="Pfam" id="PF00126">
    <property type="entry name" value="HTH_1"/>
    <property type="match status" value="1"/>
</dbReference>
<sequence length="289" mass="32000">MSIESWDEIRTAWQVARAGTVSGAAEILGVHHATVIRHIDALEARLGVKLFQRHARGYTPTEAGNALAQVGRVTDEQFAQLGTRLTGVGTGIEGDLVITTLPGIVPLLRPALLTLNKTYPDLVLRVKTERRVLRLEYGEAHVALRAGNRPTEPDNVVQPLLTCPVSLYASPAYLEEHGRPADVSELQHHRFVAEELDDNRAPFAQWFARLDPAPHVVFRSNEAEARRVAIADGLGLGFLFGEEDAEDLVQVMPSRPEWDFTIWLVTHVDLHRTPKVQAAVSVIKQAFKQ</sequence>
<evidence type="ECO:0000313" key="6">
    <source>
        <dbReference type="EMBL" id="PWE27726.1"/>
    </source>
</evidence>
<comment type="similarity">
    <text evidence="1">Belongs to the LysR transcriptional regulatory family.</text>
</comment>
<dbReference type="GO" id="GO:0003700">
    <property type="term" value="F:DNA-binding transcription factor activity"/>
    <property type="evidence" value="ECO:0007669"/>
    <property type="project" value="InterPro"/>
</dbReference>
<dbReference type="EMBL" id="QEYD01000009">
    <property type="protein sequence ID" value="PWE27726.1"/>
    <property type="molecule type" value="Genomic_DNA"/>
</dbReference>
<dbReference type="PANTHER" id="PTHR30537:SF3">
    <property type="entry name" value="TRANSCRIPTIONAL REGULATORY PROTEIN"/>
    <property type="match status" value="1"/>
</dbReference>
<gene>
    <name evidence="6" type="ORF">C4N9_14915</name>
</gene>
<protein>
    <submittedName>
        <fullName evidence="6">LysR family transcriptional regulator</fullName>
    </submittedName>
</protein>
<dbReference type="Proteomes" id="UP000244940">
    <property type="component" value="Unassembled WGS sequence"/>
</dbReference>
<reference evidence="6 7" key="1">
    <citation type="submission" date="2018-05" db="EMBL/GenBank/DDBJ databases">
        <title>Pararhodobacter marina sp. nov., isolated from deep-sea water of the Indian Ocean.</title>
        <authorList>
            <person name="Lai Q.Sr."/>
            <person name="Liu X."/>
            <person name="Shao Z."/>
        </authorList>
    </citation>
    <scope>NUCLEOTIDE SEQUENCE [LARGE SCALE GENOMIC DNA]</scope>
    <source>
        <strain evidence="6 7">CIC4N-9</strain>
    </source>
</reference>
<dbReference type="InterPro" id="IPR000847">
    <property type="entry name" value="LysR_HTH_N"/>
</dbReference>
<evidence type="ECO:0000256" key="4">
    <source>
        <dbReference type="ARBA" id="ARBA00023163"/>
    </source>
</evidence>
<dbReference type="GO" id="GO:0043565">
    <property type="term" value="F:sequence-specific DNA binding"/>
    <property type="evidence" value="ECO:0007669"/>
    <property type="project" value="TreeGrafter"/>
</dbReference>
<dbReference type="InterPro" id="IPR036390">
    <property type="entry name" value="WH_DNA-bd_sf"/>
</dbReference>
<keyword evidence="3" id="KW-0238">DNA-binding</keyword>
<evidence type="ECO:0000256" key="3">
    <source>
        <dbReference type="ARBA" id="ARBA00023125"/>
    </source>
</evidence>
<dbReference type="SUPFAM" id="SSF53850">
    <property type="entry name" value="Periplasmic binding protein-like II"/>
    <property type="match status" value="1"/>
</dbReference>
<organism evidence="6 7">
    <name type="scientific">Pararhodobacter marinus</name>
    <dbReference type="NCBI Taxonomy" id="2184063"/>
    <lineage>
        <taxon>Bacteria</taxon>
        <taxon>Pseudomonadati</taxon>
        <taxon>Pseudomonadota</taxon>
        <taxon>Alphaproteobacteria</taxon>
        <taxon>Rhodobacterales</taxon>
        <taxon>Paracoccaceae</taxon>
        <taxon>Pararhodobacter</taxon>
    </lineage>
</organism>
<evidence type="ECO:0000259" key="5">
    <source>
        <dbReference type="PROSITE" id="PS50931"/>
    </source>
</evidence>
<dbReference type="Gene3D" id="3.40.190.290">
    <property type="match status" value="1"/>
</dbReference>
<dbReference type="PANTHER" id="PTHR30537">
    <property type="entry name" value="HTH-TYPE TRANSCRIPTIONAL REGULATOR"/>
    <property type="match status" value="1"/>
</dbReference>
<dbReference type="RefSeq" id="WP_109534142.1">
    <property type="nucleotide sequence ID" value="NZ_CAXQCA010000041.1"/>
</dbReference>
<keyword evidence="7" id="KW-1185">Reference proteome</keyword>
<dbReference type="InterPro" id="IPR036388">
    <property type="entry name" value="WH-like_DNA-bd_sf"/>
</dbReference>
<dbReference type="SUPFAM" id="SSF46785">
    <property type="entry name" value="Winged helix' DNA-binding domain"/>
    <property type="match status" value="1"/>
</dbReference>
<dbReference type="GO" id="GO:0006351">
    <property type="term" value="P:DNA-templated transcription"/>
    <property type="evidence" value="ECO:0007669"/>
    <property type="project" value="TreeGrafter"/>
</dbReference>
<dbReference type="Gene3D" id="1.10.10.10">
    <property type="entry name" value="Winged helix-like DNA-binding domain superfamily/Winged helix DNA-binding domain"/>
    <property type="match status" value="1"/>
</dbReference>
<keyword evidence="4" id="KW-0804">Transcription</keyword>
<accession>A0A2U2C759</accession>
<comment type="caution">
    <text evidence="6">The sequence shown here is derived from an EMBL/GenBank/DDBJ whole genome shotgun (WGS) entry which is preliminary data.</text>
</comment>
<dbReference type="Pfam" id="PF03466">
    <property type="entry name" value="LysR_substrate"/>
    <property type="match status" value="1"/>
</dbReference>
<name>A0A2U2C759_9RHOB</name>
<dbReference type="PROSITE" id="PS50931">
    <property type="entry name" value="HTH_LYSR"/>
    <property type="match status" value="1"/>
</dbReference>
<evidence type="ECO:0000256" key="1">
    <source>
        <dbReference type="ARBA" id="ARBA00009437"/>
    </source>
</evidence>
<feature type="domain" description="HTH lysR-type" evidence="5">
    <location>
        <begin position="4"/>
        <end position="61"/>
    </location>
</feature>
<dbReference type="InterPro" id="IPR058163">
    <property type="entry name" value="LysR-type_TF_proteobact-type"/>
</dbReference>
<keyword evidence="2" id="KW-0805">Transcription regulation</keyword>
<dbReference type="GeneID" id="94366184"/>
<proteinExistence type="inferred from homology"/>
<evidence type="ECO:0000256" key="2">
    <source>
        <dbReference type="ARBA" id="ARBA00023015"/>
    </source>
</evidence>
<dbReference type="AlphaFoldDB" id="A0A2U2C759"/>